<evidence type="ECO:0000259" key="1">
    <source>
        <dbReference type="Pfam" id="PF10543"/>
    </source>
</evidence>
<evidence type="ECO:0000313" key="2">
    <source>
        <dbReference type="EMBL" id="MBF2707169.1"/>
    </source>
</evidence>
<reference evidence="2" key="1">
    <citation type="submission" date="2020-11" db="EMBL/GenBank/DDBJ databases">
        <title>Genome of Flavobacterium soyangense.</title>
        <authorList>
            <person name="Liu Q."/>
            <person name="Xin Y.-H."/>
        </authorList>
    </citation>
    <scope>NUCLEOTIDE SEQUENCE</scope>
    <source>
        <strain evidence="2">CGMCC 1.13493</strain>
    </source>
</reference>
<dbReference type="AlphaFoldDB" id="A0A930U967"/>
<dbReference type="EMBL" id="JADHEC010000001">
    <property type="protein sequence ID" value="MBF2707169.1"/>
    <property type="molecule type" value="Genomic_DNA"/>
</dbReference>
<dbReference type="Proteomes" id="UP000646211">
    <property type="component" value="Unassembled WGS sequence"/>
</dbReference>
<dbReference type="Pfam" id="PF10543">
    <property type="entry name" value="ORF6N"/>
    <property type="match status" value="1"/>
</dbReference>
<organism evidence="2 3">
    <name type="scientific">Flavobacterium soyangense</name>
    <dbReference type="NCBI Taxonomy" id="2023265"/>
    <lineage>
        <taxon>Bacteria</taxon>
        <taxon>Pseudomonadati</taxon>
        <taxon>Bacteroidota</taxon>
        <taxon>Flavobacteriia</taxon>
        <taxon>Flavobacteriales</taxon>
        <taxon>Flavobacteriaceae</taxon>
        <taxon>Flavobacterium</taxon>
    </lineage>
</organism>
<evidence type="ECO:0000313" key="3">
    <source>
        <dbReference type="Proteomes" id="UP000646211"/>
    </source>
</evidence>
<protein>
    <submittedName>
        <fullName evidence="2">ORF6N domain-containing protein</fullName>
    </submittedName>
</protein>
<proteinExistence type="predicted"/>
<keyword evidence="3" id="KW-1185">Reference proteome</keyword>
<feature type="domain" description="KilA-N DNA-binding" evidence="1">
    <location>
        <begin position="8"/>
        <end position="96"/>
    </location>
</feature>
<comment type="caution">
    <text evidence="2">The sequence shown here is derived from an EMBL/GenBank/DDBJ whole genome shotgun (WGS) entry which is preliminary data.</text>
</comment>
<gene>
    <name evidence="2" type="ORF">IR213_00960</name>
</gene>
<accession>A0A930U967</accession>
<name>A0A930U967_9FLAO</name>
<sequence length="171" mass="20108">MQVATLQSKIYDIRGQKVILDFDLAILYEVETRVLNQTVKRNIKRFPVDFMFQLSDDEYISLRSQIVTLENVGRGKYSKYLPFAFTEQGVAMLSGILNSDVAINVNIAIMRTFVMIRRYALEHKEFSAKLLEIETKYDKKFSDIYEALNYLIKKEEKEVVQKERKQIGYKK</sequence>
<dbReference type="InterPro" id="IPR018873">
    <property type="entry name" value="KilA-N_DNA-bd_domain"/>
</dbReference>
<dbReference type="RefSeq" id="WP_194310438.1">
    <property type="nucleotide sequence ID" value="NZ_JADHEC010000001.1"/>
</dbReference>